<feature type="transmembrane region" description="Helical" evidence="8">
    <location>
        <begin position="298"/>
        <end position="323"/>
    </location>
</feature>
<evidence type="ECO:0000313" key="9">
    <source>
        <dbReference type="EMBL" id="WMW80794.1"/>
    </source>
</evidence>
<feature type="transmembrane region" description="Helical" evidence="8">
    <location>
        <begin position="265"/>
        <end position="286"/>
    </location>
</feature>
<comment type="subcellular location">
    <subcellularLocation>
        <location evidence="1">Cell membrane</location>
        <topology evidence="1">Multi-pass membrane protein</topology>
    </subcellularLocation>
</comment>
<keyword evidence="10" id="KW-1185">Reference proteome</keyword>
<dbReference type="Gene3D" id="1.20.1530.20">
    <property type="match status" value="1"/>
</dbReference>
<accession>A0ABY9RIW4</accession>
<dbReference type="EMBL" id="CP133720">
    <property type="protein sequence ID" value="WMW80794.1"/>
    <property type="molecule type" value="Genomic_DNA"/>
</dbReference>
<dbReference type="PANTHER" id="PTHR36838">
    <property type="entry name" value="AUXIN EFFLUX CARRIER FAMILY PROTEIN"/>
    <property type="match status" value="1"/>
</dbReference>
<keyword evidence="6 8" id="KW-1133">Transmembrane helix</keyword>
<keyword evidence="5 8" id="KW-0812">Transmembrane</keyword>
<evidence type="ECO:0000256" key="8">
    <source>
        <dbReference type="SAM" id="Phobius"/>
    </source>
</evidence>
<feature type="transmembrane region" description="Helical" evidence="8">
    <location>
        <begin position="238"/>
        <end position="259"/>
    </location>
</feature>
<proteinExistence type="inferred from homology"/>
<dbReference type="InterPro" id="IPR004776">
    <property type="entry name" value="Mem_transp_PIN-like"/>
</dbReference>
<dbReference type="Proteomes" id="UP001181355">
    <property type="component" value="Chromosome"/>
</dbReference>
<organism evidence="9 10">
    <name type="scientific">Undibacterium cyanobacteriorum</name>
    <dbReference type="NCBI Taxonomy" id="3073561"/>
    <lineage>
        <taxon>Bacteria</taxon>
        <taxon>Pseudomonadati</taxon>
        <taxon>Pseudomonadota</taxon>
        <taxon>Betaproteobacteria</taxon>
        <taxon>Burkholderiales</taxon>
        <taxon>Oxalobacteraceae</taxon>
        <taxon>Undibacterium</taxon>
    </lineage>
</organism>
<feature type="transmembrane region" description="Helical" evidence="8">
    <location>
        <begin position="105"/>
        <end position="123"/>
    </location>
</feature>
<reference evidence="9" key="1">
    <citation type="submission" date="2023-09" db="EMBL/GenBank/DDBJ databases">
        <title>Undibacterium sp. 20NA77.5 isolated from freshwater.</title>
        <authorList>
            <person name="Le V."/>
            <person name="Ko S.-R."/>
            <person name="Ahn C.-Y."/>
            <person name="Oh H.-M."/>
        </authorList>
    </citation>
    <scope>NUCLEOTIDE SEQUENCE</scope>
    <source>
        <strain evidence="9">20NA77.5</strain>
    </source>
</reference>
<gene>
    <name evidence="9" type="ORF">RF679_00600</name>
</gene>
<feature type="transmembrane region" description="Helical" evidence="8">
    <location>
        <begin position="129"/>
        <end position="151"/>
    </location>
</feature>
<name>A0ABY9RIW4_9BURK</name>
<feature type="transmembrane region" description="Helical" evidence="8">
    <location>
        <begin position="172"/>
        <end position="193"/>
    </location>
</feature>
<evidence type="ECO:0000313" key="10">
    <source>
        <dbReference type="Proteomes" id="UP001181355"/>
    </source>
</evidence>
<sequence length="324" mass="34729">MSAAVFLKLLVLILIVAIGWWAGRTSMLRGPEPVRVISAVAFYLLAPALLFRATAKIDAHHLPWQTLAAFFIPVMLWLLLNYGLQKIIAKPNSAAEIPAVRALSLSFGNNVQVGLPLIASLFGDTGLSLHVAIISLHAILLMGTGTLLIELDIARQQHHADQQSLSKTLQQTLRNIIIHPIILPVMSGFAFNLTGLHLPQPLDETLQLMGSGTVPLCLLLIGLSLAHHGVKGSVKPALMISAGKMIGMPLLVFLSAHYLLHLEGVQLAVVTLGAALPCGSNTLMFSQRYQTLEAETSAAIVMSTVGFAVMAPLWLMVLGRFAAS</sequence>
<keyword evidence="7 8" id="KW-0472">Membrane</keyword>
<evidence type="ECO:0000256" key="5">
    <source>
        <dbReference type="ARBA" id="ARBA00022692"/>
    </source>
</evidence>
<feature type="transmembrane region" description="Helical" evidence="8">
    <location>
        <begin position="6"/>
        <end position="22"/>
    </location>
</feature>
<evidence type="ECO:0000256" key="3">
    <source>
        <dbReference type="ARBA" id="ARBA00022448"/>
    </source>
</evidence>
<feature type="transmembrane region" description="Helical" evidence="8">
    <location>
        <begin position="205"/>
        <end position="226"/>
    </location>
</feature>
<evidence type="ECO:0000256" key="2">
    <source>
        <dbReference type="ARBA" id="ARBA00010145"/>
    </source>
</evidence>
<protein>
    <submittedName>
        <fullName evidence="9">AEC family transporter</fullName>
    </submittedName>
</protein>
<feature type="transmembrane region" description="Helical" evidence="8">
    <location>
        <begin position="67"/>
        <end position="84"/>
    </location>
</feature>
<evidence type="ECO:0000256" key="4">
    <source>
        <dbReference type="ARBA" id="ARBA00022475"/>
    </source>
</evidence>
<evidence type="ECO:0000256" key="7">
    <source>
        <dbReference type="ARBA" id="ARBA00023136"/>
    </source>
</evidence>
<evidence type="ECO:0000256" key="1">
    <source>
        <dbReference type="ARBA" id="ARBA00004651"/>
    </source>
</evidence>
<dbReference type="InterPro" id="IPR038770">
    <property type="entry name" value="Na+/solute_symporter_sf"/>
</dbReference>
<keyword evidence="4" id="KW-1003">Cell membrane</keyword>
<comment type="similarity">
    <text evidence="2">Belongs to the auxin efflux carrier (TC 2.A.69) family.</text>
</comment>
<evidence type="ECO:0000256" key="6">
    <source>
        <dbReference type="ARBA" id="ARBA00022989"/>
    </source>
</evidence>
<dbReference type="RefSeq" id="WP_309482285.1">
    <property type="nucleotide sequence ID" value="NZ_CP133720.1"/>
</dbReference>
<feature type="transmembrane region" description="Helical" evidence="8">
    <location>
        <begin position="34"/>
        <end position="55"/>
    </location>
</feature>
<dbReference type="PANTHER" id="PTHR36838:SF3">
    <property type="entry name" value="TRANSPORTER AUXIN EFFLUX CARRIER EC FAMILY"/>
    <property type="match status" value="1"/>
</dbReference>
<dbReference type="Pfam" id="PF03547">
    <property type="entry name" value="Mem_trans"/>
    <property type="match status" value="1"/>
</dbReference>
<keyword evidence="3" id="KW-0813">Transport</keyword>